<accession>A0A0F9G3X6</accession>
<proteinExistence type="predicted"/>
<dbReference type="EMBL" id="LAZR01019188">
    <property type="protein sequence ID" value="KKL93434.1"/>
    <property type="molecule type" value="Genomic_DNA"/>
</dbReference>
<reference evidence="1" key="1">
    <citation type="journal article" date="2015" name="Nature">
        <title>Complex archaea that bridge the gap between prokaryotes and eukaryotes.</title>
        <authorList>
            <person name="Spang A."/>
            <person name="Saw J.H."/>
            <person name="Jorgensen S.L."/>
            <person name="Zaremba-Niedzwiedzka K."/>
            <person name="Martijn J."/>
            <person name="Lind A.E."/>
            <person name="van Eijk R."/>
            <person name="Schleper C."/>
            <person name="Guy L."/>
            <person name="Ettema T.J."/>
        </authorList>
    </citation>
    <scope>NUCLEOTIDE SEQUENCE</scope>
</reference>
<gene>
    <name evidence="1" type="ORF">LCGC14_1874720</name>
</gene>
<dbReference type="AlphaFoldDB" id="A0A0F9G3X6"/>
<sequence>MVGTKVGLTDKEMDAIMDKVWRGVRAKDGYVPEEECADAPIADAIAKAQLKKDFEYILDHGVDGFIKACHGVLGDVHLEEVK</sequence>
<comment type="caution">
    <text evidence="1">The sequence shown here is derived from an EMBL/GenBank/DDBJ whole genome shotgun (WGS) entry which is preliminary data.</text>
</comment>
<organism evidence="1">
    <name type="scientific">marine sediment metagenome</name>
    <dbReference type="NCBI Taxonomy" id="412755"/>
    <lineage>
        <taxon>unclassified sequences</taxon>
        <taxon>metagenomes</taxon>
        <taxon>ecological metagenomes</taxon>
    </lineage>
</organism>
<evidence type="ECO:0000313" key="1">
    <source>
        <dbReference type="EMBL" id="KKL93434.1"/>
    </source>
</evidence>
<name>A0A0F9G3X6_9ZZZZ</name>
<protein>
    <submittedName>
        <fullName evidence="1">Uncharacterized protein</fullName>
    </submittedName>
</protein>